<gene>
    <name evidence="2" type="ordered locus">Xaut_4921</name>
</gene>
<dbReference type="KEGG" id="xau:Xaut_4921"/>
<dbReference type="eggNOG" id="COG2071">
    <property type="taxonomic scope" value="Bacteria"/>
</dbReference>
<keyword evidence="2" id="KW-0614">Plasmid</keyword>
<dbReference type="GO" id="GO:0005829">
    <property type="term" value="C:cytosol"/>
    <property type="evidence" value="ECO:0007669"/>
    <property type="project" value="TreeGrafter"/>
</dbReference>
<accession>A7IQ30</accession>
<geneLocation type="plasmid" evidence="2 3">
    <name>pXAUT01</name>
</geneLocation>
<reference evidence="2 3" key="1">
    <citation type="submission" date="2007-07" db="EMBL/GenBank/DDBJ databases">
        <title>Complete sequence of plasmid pXAUT01 of Xanthobacter autotrophicus Py2.</title>
        <authorList>
            <consortium name="US DOE Joint Genome Institute"/>
            <person name="Copeland A."/>
            <person name="Lucas S."/>
            <person name="Lapidus A."/>
            <person name="Barry K."/>
            <person name="Glavina del Rio T."/>
            <person name="Hammon N."/>
            <person name="Israni S."/>
            <person name="Dalin E."/>
            <person name="Tice H."/>
            <person name="Pitluck S."/>
            <person name="Sims D."/>
            <person name="Brettin T."/>
            <person name="Bruce D."/>
            <person name="Detter J.C."/>
            <person name="Han C."/>
            <person name="Tapia R."/>
            <person name="Brainard J."/>
            <person name="Schmutz J."/>
            <person name="Larimer F."/>
            <person name="Land M."/>
            <person name="Hauser L."/>
            <person name="Kyrpides N."/>
            <person name="Kim E."/>
            <person name="Ensigns S.A."/>
            <person name="Richardson P."/>
        </authorList>
    </citation>
    <scope>NUCLEOTIDE SEQUENCE [LARGE SCALE GENOMIC DNA]</scope>
    <source>
        <strain evidence="3">ATCC BAA-1158 / Py2</strain>
        <plasmid evidence="3">Plasmid pXAUT01</plasmid>
    </source>
</reference>
<dbReference type="GO" id="GO:0016811">
    <property type="term" value="F:hydrolase activity, acting on carbon-nitrogen (but not peptide) bonds, in linear amides"/>
    <property type="evidence" value="ECO:0007669"/>
    <property type="project" value="InterPro"/>
</dbReference>
<name>A7IQ30_XANP2</name>
<dbReference type="Pfam" id="PF07722">
    <property type="entry name" value="Peptidase_C26"/>
    <property type="match status" value="1"/>
</dbReference>
<dbReference type="EMBL" id="CP000782">
    <property type="protein sequence ID" value="ABS70126.1"/>
    <property type="molecule type" value="Genomic_DNA"/>
</dbReference>
<keyword evidence="3" id="KW-1185">Reference proteome</keyword>
<dbReference type="AlphaFoldDB" id="A7IQ30"/>
<dbReference type="SUPFAM" id="SSF52317">
    <property type="entry name" value="Class I glutamine amidotransferase-like"/>
    <property type="match status" value="1"/>
</dbReference>
<dbReference type="PhylomeDB" id="A7IQ30"/>
<dbReference type="CDD" id="cd01745">
    <property type="entry name" value="GATase1_2"/>
    <property type="match status" value="1"/>
</dbReference>
<dbReference type="InterPro" id="IPR011697">
    <property type="entry name" value="Peptidase_C26"/>
</dbReference>
<dbReference type="Proteomes" id="UP000002417">
    <property type="component" value="Plasmid pXAUT01"/>
</dbReference>
<dbReference type="Gene3D" id="3.40.50.880">
    <property type="match status" value="1"/>
</dbReference>
<sequence length="299" mass="32746">MISTTIPPWAWAYCSWCPACSSIAKLPPEFRYAAPQATDKARSGRTGRPATSRRYDAGGRPIIGVTKPDEGDWMAYHAMRFAIWLAGGKATAITSKAPRDPHSVDGLLFGGGSDVFPNRYGGAPKTGHRYDLARDDMEASWAQAALEHDIPVLGVCRGKQMLNVLEGGTLYPDLSHHEENYPTSFLRCIFYRKTVFLTPDGWLARLSGREQLAVNSIHTQAVKDLGAGFKVTGAEANGLIQAIEHETRSFCVGVQFHPEFLLHRAFARRIFKSLVAVARARRLGFAQGTAGNKSQLAAE</sequence>
<feature type="region of interest" description="Disordered" evidence="1">
    <location>
        <begin position="35"/>
        <end position="61"/>
    </location>
</feature>
<dbReference type="HOGENOM" id="CLU_030756_3_0_5"/>
<dbReference type="PROSITE" id="PS51273">
    <property type="entry name" value="GATASE_TYPE_1"/>
    <property type="match status" value="1"/>
</dbReference>
<evidence type="ECO:0000313" key="2">
    <source>
        <dbReference type="EMBL" id="ABS70126.1"/>
    </source>
</evidence>
<dbReference type="InterPro" id="IPR029062">
    <property type="entry name" value="Class_I_gatase-like"/>
</dbReference>
<evidence type="ECO:0000256" key="1">
    <source>
        <dbReference type="SAM" id="MobiDB-lite"/>
    </source>
</evidence>
<dbReference type="PANTHER" id="PTHR43235:SF1">
    <property type="entry name" value="GLUTAMINE AMIDOTRANSFERASE PB2B2.05-RELATED"/>
    <property type="match status" value="1"/>
</dbReference>
<dbReference type="InterPro" id="IPR044668">
    <property type="entry name" value="PuuD-like"/>
</dbReference>
<dbReference type="PANTHER" id="PTHR43235">
    <property type="entry name" value="GLUTAMINE AMIDOTRANSFERASE PB2B2.05-RELATED"/>
    <property type="match status" value="1"/>
</dbReference>
<protein>
    <submittedName>
        <fullName evidence="2">Peptidase C26</fullName>
    </submittedName>
</protein>
<proteinExistence type="predicted"/>
<organism evidence="2 3">
    <name type="scientific">Xanthobacter autotrophicus (strain ATCC BAA-1158 / Py2)</name>
    <dbReference type="NCBI Taxonomy" id="78245"/>
    <lineage>
        <taxon>Bacteria</taxon>
        <taxon>Pseudomonadati</taxon>
        <taxon>Pseudomonadota</taxon>
        <taxon>Alphaproteobacteria</taxon>
        <taxon>Hyphomicrobiales</taxon>
        <taxon>Xanthobacteraceae</taxon>
        <taxon>Xanthobacter</taxon>
    </lineage>
</organism>
<evidence type="ECO:0000313" key="3">
    <source>
        <dbReference type="Proteomes" id="UP000002417"/>
    </source>
</evidence>